<dbReference type="InterPro" id="IPR017740">
    <property type="entry name" value="TssA-like"/>
</dbReference>
<dbReference type="EMBL" id="JAFKGL010000022">
    <property type="protein sequence ID" value="MBN9413376.1"/>
    <property type="molecule type" value="Genomic_DNA"/>
</dbReference>
<feature type="region of interest" description="Disordered" evidence="1">
    <location>
        <begin position="265"/>
        <end position="287"/>
    </location>
</feature>
<feature type="domain" description="ImpA N-terminal" evidence="2">
    <location>
        <begin position="16"/>
        <end position="138"/>
    </location>
</feature>
<sequence length="387" mass="44394">MILGLEKASKQISSLLTPLKGKEPSGRYLQYEHHYDQLRNARIEEDEALSLGIWQRELKKADWGKVEELACSILQNDSKDLQVAAWLTDAWLRLYGMKGLELGITLCLGLCKNFWTTLHPQIQKEDIEYRLAPLEWLNEKLLIPLRLMAITHTSHNKNKGYTYTDYEIAARYENTLKMGHEAAQKSKITQNEPSVKMSQFLQSQSQTPAEFYEDLVNSCQNTIKIINELEIFILQKCSNYPSILNLLRQEIKKLEDFSTLTLKKREPFHPPSLSGKNEDEKPEEKPSKIASSINLVKKIMKKDTPQTITNREQAYQMLAEISDYLAKVEPHSPTPYLIRRAVSWGDMSLSELLAELIQDGGDLIKTLKILGIPPVNNQNSKEQDSSY</sequence>
<protein>
    <submittedName>
        <fullName evidence="3">Type VI secretion system protein TssA</fullName>
    </submittedName>
</protein>
<gene>
    <name evidence="3" type="primary">tssA</name>
    <name evidence="3" type="ORF">J0H12_05590</name>
</gene>
<evidence type="ECO:0000259" key="2">
    <source>
        <dbReference type="Pfam" id="PF06812"/>
    </source>
</evidence>
<reference evidence="3" key="1">
    <citation type="submission" date="2021-02" db="EMBL/GenBank/DDBJ databases">
        <title>Thiocyanate and organic carbon inputs drive convergent selection for specific autotrophic Afipia and Thiobacillus strains within complex microbiomes.</title>
        <authorList>
            <person name="Huddy R.J."/>
            <person name="Sachdeva R."/>
            <person name="Kadzinga F."/>
            <person name="Kantor R.S."/>
            <person name="Harrison S.T.L."/>
            <person name="Banfield J.F."/>
        </authorList>
    </citation>
    <scope>NUCLEOTIDE SEQUENCE</scope>
    <source>
        <strain evidence="3">SCN18_10_11_15_R4_P_38_20</strain>
    </source>
</reference>
<evidence type="ECO:0000313" key="3">
    <source>
        <dbReference type="EMBL" id="MBN9413376.1"/>
    </source>
</evidence>
<name>A0A8J7TV48_9PROT</name>
<dbReference type="InterPro" id="IPR010657">
    <property type="entry name" value="ImpA_N"/>
</dbReference>
<comment type="caution">
    <text evidence="3">The sequence shown here is derived from an EMBL/GenBank/DDBJ whole genome shotgun (WGS) entry which is preliminary data.</text>
</comment>
<dbReference type="PANTHER" id="PTHR37951">
    <property type="entry name" value="CYTOPLASMIC PROTEIN-RELATED"/>
    <property type="match status" value="1"/>
</dbReference>
<dbReference type="Proteomes" id="UP000664414">
    <property type="component" value="Unassembled WGS sequence"/>
</dbReference>
<dbReference type="NCBIfam" id="TIGR03363">
    <property type="entry name" value="VI_chp_8"/>
    <property type="match status" value="1"/>
</dbReference>
<evidence type="ECO:0000256" key="1">
    <source>
        <dbReference type="SAM" id="MobiDB-lite"/>
    </source>
</evidence>
<dbReference type="Pfam" id="PF06812">
    <property type="entry name" value="ImpA_N"/>
    <property type="match status" value="1"/>
</dbReference>
<organism evidence="3 4">
    <name type="scientific">Candidatus Paracaedimonas acanthamoebae</name>
    <dbReference type="NCBI Taxonomy" id="244581"/>
    <lineage>
        <taxon>Bacteria</taxon>
        <taxon>Pseudomonadati</taxon>
        <taxon>Pseudomonadota</taxon>
        <taxon>Alphaproteobacteria</taxon>
        <taxon>Holosporales</taxon>
        <taxon>Caedimonadaceae</taxon>
        <taxon>Candidatus Paracaedimonas</taxon>
    </lineage>
</organism>
<feature type="compositionally biased region" description="Basic and acidic residues" evidence="1">
    <location>
        <begin position="276"/>
        <end position="287"/>
    </location>
</feature>
<dbReference type="PANTHER" id="PTHR37951:SF1">
    <property type="entry name" value="TYPE VI SECRETION SYSTEM COMPONENT TSSA1"/>
    <property type="match status" value="1"/>
</dbReference>
<dbReference type="AlphaFoldDB" id="A0A8J7TV48"/>
<evidence type="ECO:0000313" key="4">
    <source>
        <dbReference type="Proteomes" id="UP000664414"/>
    </source>
</evidence>
<accession>A0A8J7TV48</accession>
<proteinExistence type="predicted"/>